<sequence>MNLNGVTITGGQGGQGGQGGGIFSSGTLTVTNSTFFNNSAISGQGGQGGAIANDGALTVTNSTFFNNTAGGYGGGQGGGIFSSGTLTVTNSTFFNNTASVQGGGDGGGIYGNGGTLTVTNSTFFNNISAHAAAIYNGNAATYLAADLLATKGGAPSGGECSGYGTTITDLGYIVADDNTCGFPSSPTANKSTSIVSIASENLGPLQNNGGPTLTILPEPGNPAIGLIPTNTRVTIVTGGPSITLCPTTDQRGISASGPYRNAGSVQQTPQVITTTFPYPAPPQLNNPTPISPTSITLSWSQSTNQSYLPATGYNIFEGTTSGKESTTPISCTTPLTASSTSCTVTNLNPSTTYYFYIEATNTSGSSLPSNEVSITTLTTNQSPSTQNPSTTTKPGYYVVAKDGGVFSYGSATFYGSLANKNLNQPIVGIASTPDGKGYWLVAADGGVFSCQRPFENA</sequence>
<dbReference type="CDD" id="cd00063">
    <property type="entry name" value="FN3"/>
    <property type="match status" value="1"/>
</dbReference>
<dbReference type="InterPro" id="IPR036116">
    <property type="entry name" value="FN3_sf"/>
</dbReference>
<dbReference type="Gene3D" id="2.160.20.10">
    <property type="entry name" value="Single-stranded right-handed beta-helix, Pectin lyase-like"/>
    <property type="match status" value="1"/>
</dbReference>
<dbReference type="GO" id="GO:0016798">
    <property type="term" value="F:hydrolase activity, acting on glycosyl bonds"/>
    <property type="evidence" value="ECO:0007669"/>
    <property type="project" value="UniProtKB-KW"/>
</dbReference>
<dbReference type="PANTHER" id="PTHR13817">
    <property type="entry name" value="TITIN"/>
    <property type="match status" value="1"/>
</dbReference>
<reference evidence="4 5" key="1">
    <citation type="submission" date="2015-01" db="EMBL/GenBank/DDBJ databases">
        <title>Draft genome of the acidophilic iron oxidizer Acidithrix ferrooxidans strain Py-F3.</title>
        <authorList>
            <person name="Poehlein A."/>
            <person name="Eisen S."/>
            <person name="Schloemann M."/>
            <person name="Johnson B.D."/>
            <person name="Daniel R."/>
            <person name="Muehling M."/>
        </authorList>
    </citation>
    <scope>NUCLEOTIDE SEQUENCE [LARGE SCALE GENOMIC DNA]</scope>
    <source>
        <strain evidence="4 5">Py-F3</strain>
    </source>
</reference>
<dbReference type="EMBL" id="JXYS01000024">
    <property type="protein sequence ID" value="KJF18156.1"/>
    <property type="molecule type" value="Genomic_DNA"/>
</dbReference>
<evidence type="ECO:0000313" key="5">
    <source>
        <dbReference type="Proteomes" id="UP000032360"/>
    </source>
</evidence>
<comment type="caution">
    <text evidence="4">The sequence shown here is derived from an EMBL/GenBank/DDBJ whole genome shotgun (WGS) entry which is preliminary data.</text>
</comment>
<keyword evidence="5" id="KW-1185">Reference proteome</keyword>
<dbReference type="Pfam" id="PF00041">
    <property type="entry name" value="fn3"/>
    <property type="match status" value="1"/>
</dbReference>
<dbReference type="Proteomes" id="UP000032360">
    <property type="component" value="Unassembled WGS sequence"/>
</dbReference>
<dbReference type="InterPro" id="IPR039448">
    <property type="entry name" value="Beta_helix"/>
</dbReference>
<organism evidence="4 5">
    <name type="scientific">Acidithrix ferrooxidans</name>
    <dbReference type="NCBI Taxonomy" id="1280514"/>
    <lineage>
        <taxon>Bacteria</taxon>
        <taxon>Bacillati</taxon>
        <taxon>Actinomycetota</taxon>
        <taxon>Acidimicrobiia</taxon>
        <taxon>Acidimicrobiales</taxon>
        <taxon>Acidimicrobiaceae</taxon>
        <taxon>Acidithrix</taxon>
    </lineage>
</organism>
<dbReference type="STRING" id="1280514.AXFE_09660"/>
<dbReference type="InterPro" id="IPR003961">
    <property type="entry name" value="FN3_dom"/>
</dbReference>
<dbReference type="InterPro" id="IPR059226">
    <property type="entry name" value="Choice_anch_Q_dom"/>
</dbReference>
<evidence type="ECO:0000256" key="2">
    <source>
        <dbReference type="ARBA" id="ARBA00023295"/>
    </source>
</evidence>
<dbReference type="PROSITE" id="PS50853">
    <property type="entry name" value="FN3"/>
    <property type="match status" value="1"/>
</dbReference>
<dbReference type="PANTHER" id="PTHR13817:SF73">
    <property type="entry name" value="FIBRONECTIN TYPE-III DOMAIN-CONTAINING PROTEIN"/>
    <property type="match status" value="1"/>
</dbReference>
<dbReference type="PATRIC" id="fig|1280514.3.peg.1276"/>
<dbReference type="SUPFAM" id="SSF51126">
    <property type="entry name" value="Pectin lyase-like"/>
    <property type="match status" value="1"/>
</dbReference>
<dbReference type="OrthoDB" id="4832494at2"/>
<dbReference type="InterPro" id="IPR012334">
    <property type="entry name" value="Pectin_lyas_fold"/>
</dbReference>
<keyword evidence="2" id="KW-0378">Hydrolase</keyword>
<dbReference type="RefSeq" id="WP_052604726.1">
    <property type="nucleotide sequence ID" value="NZ_JXYS01000024.1"/>
</dbReference>
<evidence type="ECO:0000259" key="3">
    <source>
        <dbReference type="PROSITE" id="PS50853"/>
    </source>
</evidence>
<gene>
    <name evidence="4" type="ORF">AXFE_09660</name>
</gene>
<dbReference type="InterPro" id="IPR050964">
    <property type="entry name" value="Striated_Muscle_Regulatory"/>
</dbReference>
<dbReference type="SMART" id="SM00060">
    <property type="entry name" value="FN3"/>
    <property type="match status" value="1"/>
</dbReference>
<keyword evidence="1" id="KW-0677">Repeat</keyword>
<feature type="domain" description="Fibronectin type-III" evidence="3">
    <location>
        <begin position="281"/>
        <end position="379"/>
    </location>
</feature>
<dbReference type="Pfam" id="PF13229">
    <property type="entry name" value="Beta_helix"/>
    <property type="match status" value="1"/>
</dbReference>
<dbReference type="GO" id="GO:0005975">
    <property type="term" value="P:carbohydrate metabolic process"/>
    <property type="evidence" value="ECO:0007669"/>
    <property type="project" value="UniProtKB-ARBA"/>
</dbReference>
<dbReference type="InterPro" id="IPR011050">
    <property type="entry name" value="Pectin_lyase_fold/virulence"/>
</dbReference>
<dbReference type="SUPFAM" id="SSF49265">
    <property type="entry name" value="Fibronectin type III"/>
    <property type="match status" value="1"/>
</dbReference>
<dbReference type="AlphaFoldDB" id="A0A0D8HM49"/>
<dbReference type="NCBIfam" id="NF041518">
    <property type="entry name" value="choice_anch_Q"/>
    <property type="match status" value="1"/>
</dbReference>
<protein>
    <submittedName>
        <fullName evidence="4">Fibronectin type III domain protein</fullName>
    </submittedName>
</protein>
<name>A0A0D8HM49_9ACTN</name>
<evidence type="ECO:0000313" key="4">
    <source>
        <dbReference type="EMBL" id="KJF18156.1"/>
    </source>
</evidence>
<dbReference type="Gene3D" id="2.60.40.10">
    <property type="entry name" value="Immunoglobulins"/>
    <property type="match status" value="1"/>
</dbReference>
<accession>A0A0D8HM49</accession>
<evidence type="ECO:0000256" key="1">
    <source>
        <dbReference type="ARBA" id="ARBA00022737"/>
    </source>
</evidence>
<dbReference type="InterPro" id="IPR013783">
    <property type="entry name" value="Ig-like_fold"/>
</dbReference>
<keyword evidence="2" id="KW-0326">Glycosidase</keyword>
<proteinExistence type="predicted"/>